<sequence>MELIGKAVPRPPSTITDRIPALDHEIGDDPMEFQTVIIWRTRAFQVQCPLCQTHEIRNRHGSLVKLETDGNLPARCSDMGIKTIVIFFTHLYFL</sequence>
<proteinExistence type="predicted"/>
<organism evidence="1">
    <name type="scientific">bioreactor metagenome</name>
    <dbReference type="NCBI Taxonomy" id="1076179"/>
    <lineage>
        <taxon>unclassified sequences</taxon>
        <taxon>metagenomes</taxon>
        <taxon>ecological metagenomes</taxon>
    </lineage>
</organism>
<reference evidence="1" key="1">
    <citation type="submission" date="2019-08" db="EMBL/GenBank/DDBJ databases">
        <authorList>
            <person name="Kucharzyk K."/>
            <person name="Murdoch R.W."/>
            <person name="Higgins S."/>
            <person name="Loffler F."/>
        </authorList>
    </citation>
    <scope>NUCLEOTIDE SEQUENCE</scope>
</reference>
<evidence type="ECO:0000313" key="1">
    <source>
        <dbReference type="EMBL" id="MPN13336.1"/>
    </source>
</evidence>
<gene>
    <name evidence="1" type="ORF">SDC9_160657</name>
</gene>
<comment type="caution">
    <text evidence="1">The sequence shown here is derived from an EMBL/GenBank/DDBJ whole genome shotgun (WGS) entry which is preliminary data.</text>
</comment>
<dbReference type="AlphaFoldDB" id="A0A645FI78"/>
<name>A0A645FI78_9ZZZZ</name>
<accession>A0A645FI78</accession>
<dbReference type="EMBL" id="VSSQ01059836">
    <property type="protein sequence ID" value="MPN13336.1"/>
    <property type="molecule type" value="Genomic_DNA"/>
</dbReference>
<protein>
    <submittedName>
        <fullName evidence="1">Uncharacterized protein</fullName>
    </submittedName>
</protein>